<feature type="transmembrane region" description="Helical" evidence="7">
    <location>
        <begin position="595"/>
        <end position="612"/>
    </location>
</feature>
<keyword evidence="7" id="KW-0812">Transmembrane</keyword>
<dbReference type="InterPro" id="IPR052076">
    <property type="entry name" value="TRP_cation_channel"/>
</dbReference>
<dbReference type="PANTHER" id="PTHR47143">
    <property type="entry name" value="TRANSIENT RECEPTOR POTENTIAL CATION CHANNEL PROTEIN PAINLESS"/>
    <property type="match status" value="1"/>
</dbReference>
<dbReference type="SUPFAM" id="SSF48403">
    <property type="entry name" value="Ankyrin repeat"/>
    <property type="match status" value="2"/>
</dbReference>
<accession>A0A182RA56</accession>
<dbReference type="EnsemblMetazoa" id="AFUN003065-RA">
    <property type="protein sequence ID" value="AFUN003065-PA"/>
    <property type="gene ID" value="AFUN003065"/>
</dbReference>
<dbReference type="GO" id="GO:1902495">
    <property type="term" value="C:transmembrane transporter complex"/>
    <property type="evidence" value="ECO:0007669"/>
    <property type="project" value="TreeGrafter"/>
</dbReference>
<evidence type="ECO:0000256" key="4">
    <source>
        <dbReference type="ARBA" id="ARBA00023043"/>
    </source>
</evidence>
<evidence type="ECO:0000256" key="7">
    <source>
        <dbReference type="SAM" id="Phobius"/>
    </source>
</evidence>
<dbReference type="GO" id="GO:0034220">
    <property type="term" value="P:monoatomic ion transmembrane transport"/>
    <property type="evidence" value="ECO:0007669"/>
    <property type="project" value="UniProtKB-KW"/>
</dbReference>
<dbReference type="Gene3D" id="1.25.40.20">
    <property type="entry name" value="Ankyrin repeat-containing domain"/>
    <property type="match status" value="2"/>
</dbReference>
<keyword evidence="3" id="KW-0677">Repeat</keyword>
<keyword evidence="6" id="KW-0407">Ion channel</keyword>
<evidence type="ECO:0000256" key="1">
    <source>
        <dbReference type="ARBA" id="ARBA00022448"/>
    </source>
</evidence>
<feature type="transmembrane region" description="Helical" evidence="7">
    <location>
        <begin position="568"/>
        <end position="589"/>
    </location>
</feature>
<dbReference type="PANTHER" id="PTHR47143:SF4">
    <property type="entry name" value="TRANSIENT RECEPTOR POTENTIAL CATION CHANNEL PROTEIN PAINLESS"/>
    <property type="match status" value="1"/>
</dbReference>
<reference evidence="8" key="1">
    <citation type="submission" date="2020-05" db="UniProtKB">
        <authorList>
            <consortium name="EnsemblMetazoa"/>
        </authorList>
    </citation>
    <scope>IDENTIFICATION</scope>
    <source>
        <strain evidence="8">FUMOZ</strain>
    </source>
</reference>
<dbReference type="VEuPathDB" id="VectorBase:AFUN2_001160"/>
<feature type="transmembrane region" description="Helical" evidence="7">
    <location>
        <begin position="713"/>
        <end position="738"/>
    </location>
</feature>
<dbReference type="VEuPathDB" id="VectorBase:AFUN003065"/>
<evidence type="ECO:0000256" key="5">
    <source>
        <dbReference type="ARBA" id="ARBA00023065"/>
    </source>
</evidence>
<dbReference type="STRING" id="62324.A0A182RA56"/>
<dbReference type="InterPro" id="IPR036770">
    <property type="entry name" value="Ankyrin_rpt-contain_sf"/>
</dbReference>
<dbReference type="AlphaFoldDB" id="A0A182RA56"/>
<dbReference type="GO" id="GO:0022857">
    <property type="term" value="F:transmembrane transporter activity"/>
    <property type="evidence" value="ECO:0007669"/>
    <property type="project" value="TreeGrafter"/>
</dbReference>
<name>A0A182RA56_ANOFN</name>
<evidence type="ECO:0008006" key="9">
    <source>
        <dbReference type="Google" id="ProtNLM"/>
    </source>
</evidence>
<keyword evidence="7" id="KW-1133">Transmembrane helix</keyword>
<evidence type="ECO:0000256" key="2">
    <source>
        <dbReference type="ARBA" id="ARBA00022606"/>
    </source>
</evidence>
<evidence type="ECO:0000256" key="6">
    <source>
        <dbReference type="ARBA" id="ARBA00023303"/>
    </source>
</evidence>
<dbReference type="Pfam" id="PF12796">
    <property type="entry name" value="Ank_2"/>
    <property type="match status" value="1"/>
</dbReference>
<evidence type="ECO:0000313" key="8">
    <source>
        <dbReference type="EnsemblMetazoa" id="AFUN003065-PA"/>
    </source>
</evidence>
<dbReference type="InterPro" id="IPR002110">
    <property type="entry name" value="Ankyrin_rpt"/>
</dbReference>
<protein>
    <recommendedName>
        <fullName evidence="9">Ion transport domain-containing protein</fullName>
    </recommendedName>
</protein>
<keyword evidence="5" id="KW-0406">Ion transport</keyword>
<keyword evidence="7" id="KW-0472">Membrane</keyword>
<feature type="transmembrane region" description="Helical" evidence="7">
    <location>
        <begin position="633"/>
        <end position="651"/>
    </location>
</feature>
<keyword evidence="4" id="KW-0040">ANK repeat</keyword>
<keyword evidence="2" id="KW-0716">Sensory transduction</keyword>
<feature type="transmembrane region" description="Helical" evidence="7">
    <location>
        <begin position="502"/>
        <end position="521"/>
    </location>
</feature>
<keyword evidence="1" id="KW-0813">Transport</keyword>
<organism evidence="8">
    <name type="scientific">Anopheles funestus</name>
    <name type="common">African malaria mosquito</name>
    <dbReference type="NCBI Taxonomy" id="62324"/>
    <lineage>
        <taxon>Eukaryota</taxon>
        <taxon>Metazoa</taxon>
        <taxon>Ecdysozoa</taxon>
        <taxon>Arthropoda</taxon>
        <taxon>Hexapoda</taxon>
        <taxon>Insecta</taxon>
        <taxon>Pterygota</taxon>
        <taxon>Neoptera</taxon>
        <taxon>Endopterygota</taxon>
        <taxon>Diptera</taxon>
        <taxon>Nematocera</taxon>
        <taxon>Culicoidea</taxon>
        <taxon>Culicidae</taxon>
        <taxon>Anophelinae</taxon>
        <taxon>Anopheles</taxon>
    </lineage>
</organism>
<sequence length="823" mass="94643">MEQAEKILQTDLVNHFESKNLGAFVHTLKTSRKDAACGNSYTKILQSVLGIILASANDESPLYSISCLTHGAKINKKTENGDYPIHCAVRSCKKENLETVLSFPEVQVDKKTHDGKTALDLLFDIINENNVVAVTTLTLMLLKKNATITKPSDNQSGTTSRNMEYNRETECIELRNRLLKKFKTKPNDENEWNLVQKLRNYKTPIQNESRGLYAITNMQTLLKMAIEAGNDKAAKRLINTLSQFYINQKTGPLSSILPENILESCCKNGNYTVMKYLIPQLKQNFQNLLGKTLLIWLINGIDENSANCRFFKCLKLCLNIRSFDIDEQDGNGQTALAFATKYKLKRTQKLLLEKGAYIGGKDIYGQFVINEIDPTVLKQHFDECIYTIGEGFEGNKCNQSHIFVMLQNFVPPKFKLNKAQHTSETKHEQMSVMPALMKFTDVSEISAAWPIHKEIRLELIEHPVIRTLLYIRDPPSIIKPIQLARLSVPLVVLFWFSPHNSLSMVFVMGILIALLFFKFILPLCVSHSFSNLWEYSQYKPIRSSFVCISDTIDYIEDTLKFIIKKFKCLIFSVLFYEMVLTVMMCCAYYAENDKLFLTCLTALVGLTMRSFLASYELSAEFINMLDIVAFKMFKYLLVYSWLFLTFALYLYHRGKTTESSTQSELKNGSINQTTNLTNFDDFTIQTIAWHAKFLQVLVWYTGEYGAENITFNLYSYFMFMLFIIIAITLSNLLAGLAVSDISEIIKESKRLKIAFTVRRLFWYNSIWSRFAQKPCHNVLNIQMNTKNNNEIWLYRSDTKNRDLLPWKTSPQFARTLIEASISK</sequence>
<evidence type="ECO:0000256" key="3">
    <source>
        <dbReference type="ARBA" id="ARBA00022737"/>
    </source>
</evidence>
<proteinExistence type="predicted"/>